<evidence type="ECO:0000256" key="4">
    <source>
        <dbReference type="ARBA" id="ARBA00023224"/>
    </source>
</evidence>
<dbReference type="SMART" id="SM00304">
    <property type="entry name" value="HAMP"/>
    <property type="match status" value="1"/>
</dbReference>
<accession>A0A1E3L444</accession>
<proteinExistence type="inferred from homology"/>
<evidence type="ECO:0000256" key="1">
    <source>
        <dbReference type="ARBA" id="ARBA00004236"/>
    </source>
</evidence>
<dbReference type="CDD" id="cd06225">
    <property type="entry name" value="HAMP"/>
    <property type="match status" value="1"/>
</dbReference>
<evidence type="ECO:0000313" key="11">
    <source>
        <dbReference type="Proteomes" id="UP000094578"/>
    </source>
</evidence>
<evidence type="ECO:0000256" key="7">
    <source>
        <dbReference type="SAM" id="Phobius"/>
    </source>
</evidence>
<dbReference type="PROSITE" id="PS50885">
    <property type="entry name" value="HAMP"/>
    <property type="match status" value="1"/>
</dbReference>
<dbReference type="Pfam" id="PF00015">
    <property type="entry name" value="MCPsignal"/>
    <property type="match status" value="1"/>
</dbReference>
<dbReference type="PROSITE" id="PS50111">
    <property type="entry name" value="CHEMOTAXIS_TRANSDUC_2"/>
    <property type="match status" value="1"/>
</dbReference>
<dbReference type="SUPFAM" id="SSF58104">
    <property type="entry name" value="Methyl-accepting chemotaxis protein (MCP) signaling domain"/>
    <property type="match status" value="1"/>
</dbReference>
<comment type="similarity">
    <text evidence="5">Belongs to the methyl-accepting chemotaxis (MCP) protein family.</text>
</comment>
<dbReference type="GO" id="GO:0005886">
    <property type="term" value="C:plasma membrane"/>
    <property type="evidence" value="ECO:0007669"/>
    <property type="project" value="UniProtKB-SubCell"/>
</dbReference>
<dbReference type="GO" id="GO:0007165">
    <property type="term" value="P:signal transduction"/>
    <property type="evidence" value="ECO:0007669"/>
    <property type="project" value="UniProtKB-KW"/>
</dbReference>
<feature type="domain" description="Methyl-accepting transducer" evidence="8">
    <location>
        <begin position="137"/>
        <end position="408"/>
    </location>
</feature>
<evidence type="ECO:0000256" key="2">
    <source>
        <dbReference type="ARBA" id="ARBA00022475"/>
    </source>
</evidence>
<keyword evidence="2" id="KW-1003">Cell membrane</keyword>
<dbReference type="EMBL" id="MDER01000035">
    <property type="protein sequence ID" value="ODP28579.1"/>
    <property type="molecule type" value="Genomic_DNA"/>
</dbReference>
<evidence type="ECO:0000256" key="6">
    <source>
        <dbReference type="PROSITE-ProRule" id="PRU00284"/>
    </source>
</evidence>
<feature type="transmembrane region" description="Helical" evidence="7">
    <location>
        <begin position="42"/>
        <end position="63"/>
    </location>
</feature>
<feature type="transmembrane region" description="Helical" evidence="7">
    <location>
        <begin position="9"/>
        <end position="30"/>
    </location>
</feature>
<feature type="domain" description="HAMP" evidence="9">
    <location>
        <begin position="65"/>
        <end position="118"/>
    </location>
</feature>
<dbReference type="PANTHER" id="PTHR32089">
    <property type="entry name" value="METHYL-ACCEPTING CHEMOTAXIS PROTEIN MCPB"/>
    <property type="match status" value="1"/>
</dbReference>
<reference evidence="10 11" key="1">
    <citation type="submission" date="2016-08" db="EMBL/GenBank/DDBJ databases">
        <title>Genome sequencing of Paenibacillus sp. TI45-13ar, isolated from Korean traditional nuruk.</title>
        <authorList>
            <person name="Kim S.-J."/>
        </authorList>
    </citation>
    <scope>NUCLEOTIDE SEQUENCE [LARGE SCALE GENOMIC DNA]</scope>
    <source>
        <strain evidence="10 11">TI45-13ar</strain>
    </source>
</reference>
<dbReference type="InterPro" id="IPR003660">
    <property type="entry name" value="HAMP_dom"/>
</dbReference>
<keyword evidence="3 7" id="KW-0472">Membrane</keyword>
<dbReference type="Gene3D" id="6.10.340.10">
    <property type="match status" value="1"/>
</dbReference>
<keyword evidence="7" id="KW-1133">Transmembrane helix</keyword>
<dbReference type="RefSeq" id="WP_069327305.1">
    <property type="nucleotide sequence ID" value="NZ_MDER01000035.1"/>
</dbReference>
<dbReference type="Pfam" id="PF00672">
    <property type="entry name" value="HAMP"/>
    <property type="match status" value="1"/>
</dbReference>
<dbReference type="Gene3D" id="1.10.287.950">
    <property type="entry name" value="Methyl-accepting chemotaxis protein"/>
    <property type="match status" value="1"/>
</dbReference>
<comment type="caution">
    <text evidence="10">The sequence shown here is derived from an EMBL/GenBank/DDBJ whole genome shotgun (WGS) entry which is preliminary data.</text>
</comment>
<sequence>MKLSLGSKLVLSFIGVSIITYGTSAFFIFYLKAYLATEMSDWLYVSIILLMGITWSGILGFAISKFLTKPIVNLSKAAKRVSAGDLMVDIPERREEDEIKVLNDAFRVMVNNIKDIINDIASNTTTTSHNAENLSHSITEATSQIESMATVADDIYRGVGKQRESSESSLQTAEQMLESFQEMKEKSSHMRALSGNMEQSVEATKNIFLSLKSGMSTLSESQTQAEQTVRLLDHQASDIGAVTGTVKELAEQTHLLALNASIEAAHAGEHGAGFAVVATEIRKLAEQSNDSAQKIHSLIMAVQAQIHETVQLIHNQNELVQNETSNTHKVESTLIEFSSVVYEFMSAVQLMEDSITEQTDRVELTYQNVHTIRQMADTFYEGAKQISMATHEETAIMEEISSSSDELSTMTSRLLEKTKAFSL</sequence>
<dbReference type="SMART" id="SM00283">
    <property type="entry name" value="MA"/>
    <property type="match status" value="1"/>
</dbReference>
<gene>
    <name evidence="10" type="ORF">PTI45_01874</name>
</gene>
<name>A0A1E3L444_9BACL</name>
<evidence type="ECO:0000313" key="10">
    <source>
        <dbReference type="EMBL" id="ODP28579.1"/>
    </source>
</evidence>
<dbReference type="InterPro" id="IPR004089">
    <property type="entry name" value="MCPsignal_dom"/>
</dbReference>
<comment type="subcellular location">
    <subcellularLocation>
        <location evidence="1">Cell membrane</location>
    </subcellularLocation>
</comment>
<dbReference type="STRING" id="1886670.PTI45_01874"/>
<dbReference type="AlphaFoldDB" id="A0A1E3L444"/>
<organism evidence="10 11">
    <name type="scientific">Paenibacillus nuruki</name>
    <dbReference type="NCBI Taxonomy" id="1886670"/>
    <lineage>
        <taxon>Bacteria</taxon>
        <taxon>Bacillati</taxon>
        <taxon>Bacillota</taxon>
        <taxon>Bacilli</taxon>
        <taxon>Bacillales</taxon>
        <taxon>Paenibacillaceae</taxon>
        <taxon>Paenibacillus</taxon>
    </lineage>
</organism>
<evidence type="ECO:0000256" key="3">
    <source>
        <dbReference type="ARBA" id="ARBA00023136"/>
    </source>
</evidence>
<dbReference type="PATRIC" id="fig|1886670.3.peg.1906"/>
<keyword evidence="4 6" id="KW-0807">Transducer</keyword>
<evidence type="ECO:0000259" key="9">
    <source>
        <dbReference type="PROSITE" id="PS50885"/>
    </source>
</evidence>
<dbReference type="PANTHER" id="PTHR32089:SF114">
    <property type="entry name" value="METHYL-ACCEPTING CHEMOTAXIS PROTEIN MCPB"/>
    <property type="match status" value="1"/>
</dbReference>
<keyword evidence="7" id="KW-0812">Transmembrane</keyword>
<evidence type="ECO:0000256" key="5">
    <source>
        <dbReference type="ARBA" id="ARBA00029447"/>
    </source>
</evidence>
<evidence type="ECO:0000259" key="8">
    <source>
        <dbReference type="PROSITE" id="PS50111"/>
    </source>
</evidence>
<protein>
    <submittedName>
        <fullName evidence="10">Methyl-accepting chemotaxis protein</fullName>
    </submittedName>
</protein>
<keyword evidence="11" id="KW-1185">Reference proteome</keyword>
<dbReference type="Proteomes" id="UP000094578">
    <property type="component" value="Unassembled WGS sequence"/>
</dbReference>